<proteinExistence type="predicted"/>
<organism evidence="1 2">
    <name type="scientific">Alistipes putredinis DSM 17216</name>
    <dbReference type="NCBI Taxonomy" id="445970"/>
    <lineage>
        <taxon>Bacteria</taxon>
        <taxon>Pseudomonadati</taxon>
        <taxon>Bacteroidota</taxon>
        <taxon>Bacteroidia</taxon>
        <taxon>Bacteroidales</taxon>
        <taxon>Rikenellaceae</taxon>
        <taxon>Alistipes</taxon>
    </lineage>
</organism>
<reference evidence="1" key="1">
    <citation type="submission" date="2007-10" db="EMBL/GenBank/DDBJ databases">
        <authorList>
            <person name="Fulton L."/>
            <person name="Clifton S."/>
            <person name="Fulton B."/>
            <person name="Xu J."/>
            <person name="Minx P."/>
            <person name="Pepin K.H."/>
            <person name="Johnson M."/>
            <person name="Thiruvilangam P."/>
            <person name="Bhonagiri V."/>
            <person name="Nash W.E."/>
            <person name="Mardis E.R."/>
            <person name="Wilson R.K."/>
        </authorList>
    </citation>
    <scope>NUCLEOTIDE SEQUENCE [LARGE SCALE GENOMIC DNA]</scope>
    <source>
        <strain evidence="1">DSM 17216</strain>
    </source>
</reference>
<keyword evidence="2" id="KW-1185">Reference proteome</keyword>
<dbReference type="GeneID" id="73802226"/>
<dbReference type="EMBL" id="ABFK02000019">
    <property type="protein sequence ID" value="EDS03398.1"/>
    <property type="molecule type" value="Genomic_DNA"/>
</dbReference>
<name>B0MWV6_9BACT</name>
<accession>B0MWV6</accession>
<sequence length="273" mass="31050">MKVVDLFNQEEHIFTNREKRQKGLFDDYDGFVEKFKPKKTTDDCYTPPAVYDYVLQYVADHCDIDRMTVVRPFYPGGDYESLVYPDNCVVIDNPPFSIISQIVRFYLKRGIKFFLFAPHLTLFSANIDCTRIVCGAAIVYENGAKVNTSFLSNMFGEAGVIGDPVLYEGINAICSAPKVELPKYKYPDCVLTVSDVAYIVKNKGEIRIDKREMLHRSVLDSQKKHGKAIYGSGFLISHTAAERVTAERAAVKKEAIVWELSEREMRIVEKLGQ</sequence>
<reference evidence="1" key="2">
    <citation type="submission" date="2013-09" db="EMBL/GenBank/DDBJ databases">
        <title>Draft genome sequence of Alistipes putredinis (DSM 17216).</title>
        <authorList>
            <person name="Sudarsanam P."/>
            <person name="Ley R."/>
            <person name="Guruge J."/>
            <person name="Turnbaugh P.J."/>
            <person name="Mahowald M."/>
            <person name="Liep D."/>
            <person name="Gordon J."/>
        </authorList>
    </citation>
    <scope>NUCLEOTIDE SEQUENCE</scope>
    <source>
        <strain evidence="1">DSM 17216</strain>
    </source>
</reference>
<dbReference type="OrthoDB" id="3196661at2"/>
<gene>
    <name evidence="1" type="ORF">ALIPUT_01611</name>
</gene>
<dbReference type="AlphaFoldDB" id="B0MWV6"/>
<dbReference type="eggNOG" id="COG1475">
    <property type="taxonomic scope" value="Bacteria"/>
</dbReference>
<evidence type="ECO:0000313" key="2">
    <source>
        <dbReference type="Proteomes" id="UP000005819"/>
    </source>
</evidence>
<dbReference type="HOGENOM" id="CLU_092026_0_0_10"/>
<protein>
    <submittedName>
        <fullName evidence="1">Uncharacterized protein</fullName>
    </submittedName>
</protein>
<dbReference type="RefSeq" id="WP_004327645.1">
    <property type="nucleotide sequence ID" value="NZ_DS499577.1"/>
</dbReference>
<evidence type="ECO:0000313" key="1">
    <source>
        <dbReference type="EMBL" id="EDS03398.1"/>
    </source>
</evidence>
<dbReference type="Proteomes" id="UP000005819">
    <property type="component" value="Unassembled WGS sequence"/>
</dbReference>
<comment type="caution">
    <text evidence="1">The sequence shown here is derived from an EMBL/GenBank/DDBJ whole genome shotgun (WGS) entry which is preliminary data.</text>
</comment>